<protein>
    <submittedName>
        <fullName evidence="2">Uncharacterized protein</fullName>
    </submittedName>
</protein>
<feature type="compositionally biased region" description="Basic residues" evidence="1">
    <location>
        <begin position="47"/>
        <end position="60"/>
    </location>
</feature>
<reference evidence="2" key="1">
    <citation type="submission" date="2014-12" db="EMBL/GenBank/DDBJ databases">
        <title>Genome Sequence of Valsa Canker Pathogens Uncovers a Specific Adaption of Colonization on Woody Bark.</title>
        <authorList>
            <person name="Yin Z."/>
            <person name="Liu H."/>
            <person name="Gao X."/>
            <person name="Li Z."/>
            <person name="Song N."/>
            <person name="Ke X."/>
            <person name="Dai Q."/>
            <person name="Wu Y."/>
            <person name="Sun Y."/>
            <person name="Xu J.-R."/>
            <person name="Kang Z.K."/>
            <person name="Wang L."/>
            <person name="Huang L."/>
        </authorList>
    </citation>
    <scope>NUCLEOTIDE SEQUENCE [LARGE SCALE GENOMIC DNA]</scope>
    <source>
        <strain evidence="2">03-8</strain>
    </source>
</reference>
<organism evidence="2 3">
    <name type="scientific">Cytospora mali</name>
    <name type="common">Apple Valsa canker fungus</name>
    <name type="synonym">Valsa mali</name>
    <dbReference type="NCBI Taxonomy" id="578113"/>
    <lineage>
        <taxon>Eukaryota</taxon>
        <taxon>Fungi</taxon>
        <taxon>Dikarya</taxon>
        <taxon>Ascomycota</taxon>
        <taxon>Pezizomycotina</taxon>
        <taxon>Sordariomycetes</taxon>
        <taxon>Sordariomycetidae</taxon>
        <taxon>Diaporthales</taxon>
        <taxon>Cytosporaceae</taxon>
        <taxon>Cytospora</taxon>
    </lineage>
</organism>
<proteinExistence type="predicted"/>
<name>A0A194VS87_CYTMA</name>
<sequence length="75" mass="8639">MSTQLKPEMTAGGWRLDPSGHLKSHITMERRAEQGAGLPNCHYHPYMGRRAKGQPHRRRPPPMYLLLHETHETEA</sequence>
<evidence type="ECO:0000256" key="1">
    <source>
        <dbReference type="SAM" id="MobiDB-lite"/>
    </source>
</evidence>
<dbReference type="Proteomes" id="UP000078559">
    <property type="component" value="Chromosome 2"/>
</dbReference>
<gene>
    <name evidence="2" type="ORF">VM1G_11409</name>
</gene>
<evidence type="ECO:0000313" key="3">
    <source>
        <dbReference type="Proteomes" id="UP000078559"/>
    </source>
</evidence>
<feature type="region of interest" description="Disordered" evidence="1">
    <location>
        <begin position="1"/>
        <end position="21"/>
    </location>
</feature>
<feature type="region of interest" description="Disordered" evidence="1">
    <location>
        <begin position="35"/>
        <end position="75"/>
    </location>
</feature>
<dbReference type="EMBL" id="CM003099">
    <property type="protein sequence ID" value="KUI66675.1"/>
    <property type="molecule type" value="Genomic_DNA"/>
</dbReference>
<keyword evidence="3" id="KW-1185">Reference proteome</keyword>
<dbReference type="AlphaFoldDB" id="A0A194VS87"/>
<accession>A0A194VS87</accession>
<evidence type="ECO:0000313" key="2">
    <source>
        <dbReference type="EMBL" id="KUI66675.1"/>
    </source>
</evidence>